<protein>
    <recommendedName>
        <fullName evidence="5">Cytosol aminopeptidase domain-containing protein</fullName>
    </recommendedName>
</protein>
<evidence type="ECO:0000259" key="5">
    <source>
        <dbReference type="PROSITE" id="PS00631"/>
    </source>
</evidence>
<reference evidence="6" key="1">
    <citation type="journal article" date="2020" name="Nature">
        <title>Giant virus diversity and host interactions through global metagenomics.</title>
        <authorList>
            <person name="Schulz F."/>
            <person name="Roux S."/>
            <person name="Paez-Espino D."/>
            <person name="Jungbluth S."/>
            <person name="Walsh D.A."/>
            <person name="Denef V.J."/>
            <person name="McMahon K.D."/>
            <person name="Konstantinidis K.T."/>
            <person name="Eloe-Fadrosh E.A."/>
            <person name="Kyrpides N.C."/>
            <person name="Woyke T."/>
        </authorList>
    </citation>
    <scope>NUCLEOTIDE SEQUENCE</scope>
    <source>
        <strain evidence="6">GVMAG-M-3300027769-26</strain>
    </source>
</reference>
<proteinExistence type="inferred from homology"/>
<dbReference type="PANTHER" id="PTHR11963">
    <property type="entry name" value="LEUCINE AMINOPEPTIDASE-RELATED"/>
    <property type="match status" value="1"/>
</dbReference>
<sequence>MKIYFVNNINNINNNNRNVIKVATNKKNCDINIKNHLDIISISTKIKTLLNYNNNLKKKVIFNLEKLDNRFVEAFIYRILQGNYYFDKYKKAKREGAVLYFYVPRMSCENRKNINNIINGSYITRNIINEPSNIATPDNFAKHARYMFKDIRNTKITVFNEKHMKKMGLNLINAVGNSSQNKPRFLIIDYNPPGPSGHSGPSGKKKTVCLVGKGVTIDTGGYSMKKPDSMINMYMDKEGAAISIGILHTLAKEKYKNRVVCLCPLVENIVSRGSLKPNDIIKAYNGQTVEIVNTDAEGRLILADALTYACNKYKPDYLFDFATLTGWSERINCHSSFTYFTSNEQIADNIQAYGNKYCEKNIRIPAWLEYISFIKSNIADVKNSGYECKNSEGLMASLFLMNFIPKKYRKNWSHFDIRMSNYNNTVNIADGFATFYTIIKNI</sequence>
<keyword evidence="2" id="KW-0031">Aminopeptidase</keyword>
<evidence type="ECO:0000313" key="6">
    <source>
        <dbReference type="EMBL" id="QHU27607.1"/>
    </source>
</evidence>
<evidence type="ECO:0000256" key="1">
    <source>
        <dbReference type="ARBA" id="ARBA00009528"/>
    </source>
</evidence>
<dbReference type="Pfam" id="PF00883">
    <property type="entry name" value="Peptidase_M17"/>
    <property type="match status" value="1"/>
</dbReference>
<evidence type="ECO:0000256" key="4">
    <source>
        <dbReference type="ARBA" id="ARBA00022801"/>
    </source>
</evidence>
<comment type="similarity">
    <text evidence="1">Belongs to the peptidase M17 family.</text>
</comment>
<dbReference type="InterPro" id="IPR000819">
    <property type="entry name" value="Peptidase_M17_C"/>
</dbReference>
<feature type="domain" description="Cytosol aminopeptidase" evidence="5">
    <location>
        <begin position="293"/>
        <end position="300"/>
    </location>
</feature>
<dbReference type="InterPro" id="IPR011356">
    <property type="entry name" value="Leucine_aapep/pepB"/>
</dbReference>
<dbReference type="GO" id="GO:0005737">
    <property type="term" value="C:cytoplasm"/>
    <property type="evidence" value="ECO:0007669"/>
    <property type="project" value="InterPro"/>
</dbReference>
<evidence type="ECO:0000256" key="3">
    <source>
        <dbReference type="ARBA" id="ARBA00022670"/>
    </source>
</evidence>
<accession>A0A6C0LB02</accession>
<dbReference type="PANTHER" id="PTHR11963:SF23">
    <property type="entry name" value="CYTOSOL AMINOPEPTIDASE"/>
    <property type="match status" value="1"/>
</dbReference>
<evidence type="ECO:0000256" key="2">
    <source>
        <dbReference type="ARBA" id="ARBA00022438"/>
    </source>
</evidence>
<name>A0A6C0LB02_9ZZZZ</name>
<dbReference type="CDD" id="cd00433">
    <property type="entry name" value="Peptidase_M17"/>
    <property type="match status" value="1"/>
</dbReference>
<dbReference type="GO" id="GO:0030145">
    <property type="term" value="F:manganese ion binding"/>
    <property type="evidence" value="ECO:0007669"/>
    <property type="project" value="InterPro"/>
</dbReference>
<organism evidence="6">
    <name type="scientific">viral metagenome</name>
    <dbReference type="NCBI Taxonomy" id="1070528"/>
    <lineage>
        <taxon>unclassified sequences</taxon>
        <taxon>metagenomes</taxon>
        <taxon>organismal metagenomes</taxon>
    </lineage>
</organism>
<dbReference type="PRINTS" id="PR00481">
    <property type="entry name" value="LAMNOPPTDASE"/>
</dbReference>
<dbReference type="GO" id="GO:0006508">
    <property type="term" value="P:proteolysis"/>
    <property type="evidence" value="ECO:0007669"/>
    <property type="project" value="UniProtKB-KW"/>
</dbReference>
<dbReference type="AlphaFoldDB" id="A0A6C0LB02"/>
<dbReference type="SUPFAM" id="SSF53187">
    <property type="entry name" value="Zn-dependent exopeptidases"/>
    <property type="match status" value="1"/>
</dbReference>
<dbReference type="PROSITE" id="PS00631">
    <property type="entry name" value="CYTOSOL_AP"/>
    <property type="match status" value="1"/>
</dbReference>
<dbReference type="Gene3D" id="3.40.630.10">
    <property type="entry name" value="Zn peptidases"/>
    <property type="match status" value="1"/>
</dbReference>
<keyword evidence="4" id="KW-0378">Hydrolase</keyword>
<dbReference type="EMBL" id="MN740459">
    <property type="protein sequence ID" value="QHU27607.1"/>
    <property type="molecule type" value="Genomic_DNA"/>
</dbReference>
<dbReference type="GO" id="GO:0070006">
    <property type="term" value="F:metalloaminopeptidase activity"/>
    <property type="evidence" value="ECO:0007669"/>
    <property type="project" value="InterPro"/>
</dbReference>
<keyword evidence="3" id="KW-0645">Protease</keyword>